<dbReference type="EMBL" id="QTTQ01000011">
    <property type="protein sequence ID" value="REE80692.1"/>
    <property type="molecule type" value="Genomic_DNA"/>
</dbReference>
<dbReference type="AlphaFoldDB" id="A0A3D9RVM2"/>
<gene>
    <name evidence="1" type="ORF">BX611_2344</name>
</gene>
<protein>
    <submittedName>
        <fullName evidence="1">Uncharacterized protein</fullName>
    </submittedName>
</protein>
<proteinExistence type="predicted"/>
<sequence length="110" mass="12828">MENNENSLMKYFSMVLRKRANGEVRTIKDFGNDLTKYLNRKELIEIISKKFNGSIPKEFNLVEMENEELLEVVGDEMYIISYVTEKWSLTSQSKKQALPSIKEVSKATKK</sequence>
<keyword evidence="2" id="KW-1185">Reference proteome</keyword>
<dbReference type="RefSeq" id="WP_147296419.1">
    <property type="nucleotide sequence ID" value="NZ_QTTQ01000011.1"/>
</dbReference>
<evidence type="ECO:0000313" key="1">
    <source>
        <dbReference type="EMBL" id="REE80692.1"/>
    </source>
</evidence>
<accession>A0A3D9RVM2</accession>
<name>A0A3D9RVM2_9FLAO</name>
<comment type="caution">
    <text evidence="1">The sequence shown here is derived from an EMBL/GenBank/DDBJ whole genome shotgun (WGS) entry which is preliminary data.</text>
</comment>
<reference evidence="1 2" key="1">
    <citation type="submission" date="2018-08" db="EMBL/GenBank/DDBJ databases">
        <title>Genomic Encyclopedia of Type Strains, Phase III (KMG-III): the genomes of soil and plant-associated and newly described type strains.</title>
        <authorList>
            <person name="Whitman W."/>
        </authorList>
    </citation>
    <scope>NUCLEOTIDE SEQUENCE [LARGE SCALE GENOMIC DNA]</scope>
    <source>
        <strain evidence="1 2">325-5</strain>
    </source>
</reference>
<evidence type="ECO:0000313" key="2">
    <source>
        <dbReference type="Proteomes" id="UP000256429"/>
    </source>
</evidence>
<organism evidence="1 2">
    <name type="scientific">Lutibacter oceani</name>
    <dbReference type="NCBI Taxonomy" id="1853311"/>
    <lineage>
        <taxon>Bacteria</taxon>
        <taxon>Pseudomonadati</taxon>
        <taxon>Bacteroidota</taxon>
        <taxon>Flavobacteriia</taxon>
        <taxon>Flavobacteriales</taxon>
        <taxon>Flavobacteriaceae</taxon>
        <taxon>Lutibacter</taxon>
    </lineage>
</organism>
<dbReference type="Proteomes" id="UP000256429">
    <property type="component" value="Unassembled WGS sequence"/>
</dbReference>